<dbReference type="GeneTree" id="ENSGT00940000157588"/>
<feature type="domain" description="Serine/threonine-protein kinase Atg1-like tMIT" evidence="6">
    <location>
        <begin position="399"/>
        <end position="481"/>
    </location>
</feature>
<dbReference type="GO" id="GO:0004674">
    <property type="term" value="F:protein serine/threonine kinase activity"/>
    <property type="evidence" value="ECO:0007669"/>
    <property type="project" value="InterPro"/>
</dbReference>
<dbReference type="Ensembl" id="ENSUAMT00000026450.1">
    <property type="protein sequence ID" value="ENSUAMP00000023684.1"/>
    <property type="gene ID" value="ENSUAMG00000018241.1"/>
</dbReference>
<sequence>IWWGEVGRRSGQGSLDQIGTIPEQFSPCCCGHPQGHESRSRNSSGSPVPQAPSPQSLLLGARLQSAPTLTDIYQNKQKLRKQHSDPVCPSHTGAGYSYSPQPSRPGSLGTSPTKHMGSSPRSSDWFFKTPLPTIIGSPTKTTAPFKIPKTQASSNLLALVTRHGPSEVPPKDGNDPRECSHCLLVQGSERQKSEQNKAVFGRSVSTGKLSDQQVKIPLGGHQGSTDSLNTERPMDIAPAGACAGGLAPPVGTAASSRAVLFTVGSPPHSATAPACTHMVLRARTASAGSSSSGGFLCSASGRVCVGSPPGPCLGASPPGAEAAPSLRYMPYGASPPSLEGLITFEAPELPEETLMEREHTDTLRHLNVMLMFTECVLDLTAVRGGHPELCTSAVSLYQIQESVVVDQISQLSRDWGRVEQLVLYMKAAQLLAASLHLAKAQIKSGKLSPSTAVKQVVKNLNERYKFCITMCKKLTEKLNRFFSDKQRFIDEINSVTAEKLIYNCAVEMVQSAALDEMFQQTEDIVYRYHKAALLLEGLTKILQDPADIENVHKYKTSIERRLSALCCSSATL</sequence>
<dbReference type="Pfam" id="PF21127">
    <property type="entry name" value="ATG1-like_MIT2"/>
    <property type="match status" value="1"/>
</dbReference>
<feature type="region of interest" description="Disordered" evidence="5">
    <location>
        <begin position="77"/>
        <end position="125"/>
    </location>
</feature>
<gene>
    <name evidence="8" type="primary">ULK2</name>
</gene>
<keyword evidence="4" id="KW-0067">ATP-binding</keyword>
<dbReference type="Pfam" id="PF12063">
    <property type="entry name" value="ATG1-like_MIT1"/>
    <property type="match status" value="1"/>
</dbReference>
<keyword evidence="3" id="KW-0418">Kinase</keyword>
<evidence type="ECO:0000256" key="4">
    <source>
        <dbReference type="ARBA" id="ARBA00022840"/>
    </source>
</evidence>
<evidence type="ECO:0000313" key="8">
    <source>
        <dbReference type="Ensembl" id="ENSUAMP00000023684.1"/>
    </source>
</evidence>
<reference evidence="8" key="2">
    <citation type="submission" date="2025-08" db="UniProtKB">
        <authorList>
            <consortium name="Ensembl"/>
        </authorList>
    </citation>
    <scope>IDENTIFICATION</scope>
</reference>
<organism evidence="8 9">
    <name type="scientific">Ursus americanus</name>
    <name type="common">American black bear</name>
    <name type="synonym">Euarctos americanus</name>
    <dbReference type="NCBI Taxonomy" id="9643"/>
    <lineage>
        <taxon>Eukaryota</taxon>
        <taxon>Metazoa</taxon>
        <taxon>Chordata</taxon>
        <taxon>Craniata</taxon>
        <taxon>Vertebrata</taxon>
        <taxon>Euteleostomi</taxon>
        <taxon>Mammalia</taxon>
        <taxon>Eutheria</taxon>
        <taxon>Laurasiatheria</taxon>
        <taxon>Carnivora</taxon>
        <taxon>Caniformia</taxon>
        <taxon>Ursidae</taxon>
        <taxon>Ursus</taxon>
    </lineage>
</organism>
<feature type="region of interest" description="Disordered" evidence="5">
    <location>
        <begin position="29"/>
        <end position="59"/>
    </location>
</feature>
<feature type="domain" description="ATG1-like MIT" evidence="7">
    <location>
        <begin position="492"/>
        <end position="565"/>
    </location>
</feature>
<keyword evidence="9" id="KW-1185">Reference proteome</keyword>
<dbReference type="AlphaFoldDB" id="A0A452RW33"/>
<dbReference type="Proteomes" id="UP000291022">
    <property type="component" value="Unassembled WGS sequence"/>
</dbReference>
<dbReference type="InterPro" id="IPR022708">
    <property type="entry name" value="Atg1-like_tMIT"/>
</dbReference>
<keyword evidence="1" id="KW-0808">Transferase</keyword>
<dbReference type="InterPro" id="IPR048941">
    <property type="entry name" value="ATG1-like_MIT2"/>
</dbReference>
<reference evidence="8" key="3">
    <citation type="submission" date="2025-09" db="UniProtKB">
        <authorList>
            <consortium name="Ensembl"/>
        </authorList>
    </citation>
    <scope>IDENTIFICATION</scope>
</reference>
<proteinExistence type="predicted"/>
<protein>
    <submittedName>
        <fullName evidence="8">Unc-51 like autophagy activating kinase 2</fullName>
    </submittedName>
</protein>
<reference evidence="9" key="1">
    <citation type="submission" date="2016-06" db="EMBL/GenBank/DDBJ databases">
        <title>De novo assembly and RNA-Seq shows season-dependent expression and editing in black bear kidneys.</title>
        <authorList>
            <person name="Korstanje R."/>
            <person name="Srivastava A."/>
            <person name="Sarsani V.K."/>
            <person name="Sheehan S.M."/>
            <person name="Seger R.L."/>
            <person name="Barter M.E."/>
            <person name="Lindqvist C."/>
            <person name="Brody L.C."/>
            <person name="Mullikin J.C."/>
        </authorList>
    </citation>
    <scope>NUCLEOTIDE SEQUENCE [LARGE SCALE GENOMIC DNA]</scope>
</reference>
<evidence type="ECO:0000256" key="3">
    <source>
        <dbReference type="ARBA" id="ARBA00022777"/>
    </source>
</evidence>
<evidence type="ECO:0000256" key="2">
    <source>
        <dbReference type="ARBA" id="ARBA00022741"/>
    </source>
</evidence>
<evidence type="ECO:0000256" key="5">
    <source>
        <dbReference type="SAM" id="MobiDB-lite"/>
    </source>
</evidence>
<evidence type="ECO:0000256" key="1">
    <source>
        <dbReference type="ARBA" id="ARBA00022679"/>
    </source>
</evidence>
<name>A0A452RW33_URSAM</name>
<evidence type="ECO:0000259" key="6">
    <source>
        <dbReference type="Pfam" id="PF12063"/>
    </source>
</evidence>
<accession>A0A452RW33</accession>
<evidence type="ECO:0000313" key="9">
    <source>
        <dbReference type="Proteomes" id="UP000291022"/>
    </source>
</evidence>
<keyword evidence="2" id="KW-0547">Nucleotide-binding</keyword>
<evidence type="ECO:0000259" key="7">
    <source>
        <dbReference type="Pfam" id="PF21127"/>
    </source>
</evidence>
<dbReference type="GO" id="GO:0005524">
    <property type="term" value="F:ATP binding"/>
    <property type="evidence" value="ECO:0007669"/>
    <property type="project" value="UniProtKB-KW"/>
</dbReference>